<dbReference type="AlphaFoldDB" id="A0A926P465"/>
<dbReference type="Proteomes" id="UP000598467">
    <property type="component" value="Unassembled WGS sequence"/>
</dbReference>
<evidence type="ECO:0000313" key="1">
    <source>
        <dbReference type="EMBL" id="MBD1546527.1"/>
    </source>
</evidence>
<comment type="caution">
    <text evidence="1">The sequence shown here is derived from an EMBL/GenBank/DDBJ whole genome shotgun (WGS) entry which is preliminary data.</text>
</comment>
<organism evidence="1 2">
    <name type="scientific">Roseibium aggregatum</name>
    <dbReference type="NCBI Taxonomy" id="187304"/>
    <lineage>
        <taxon>Bacteria</taxon>
        <taxon>Pseudomonadati</taxon>
        <taxon>Pseudomonadota</taxon>
        <taxon>Alphaproteobacteria</taxon>
        <taxon>Hyphomicrobiales</taxon>
        <taxon>Stappiaceae</taxon>
        <taxon>Roseibium</taxon>
    </lineage>
</organism>
<reference evidence="1" key="1">
    <citation type="submission" date="2020-05" db="EMBL/GenBank/DDBJ databases">
        <title>Identification of trans-AT polyketide cluster in two marine bacteria, producers of a novel glutaramide-containing polyketide sesbanimide D and analogs.</title>
        <authorList>
            <person name="Kacar D."/>
            <person name="Rodriguez P."/>
            <person name="Canedo L."/>
            <person name="Gonzalez E."/>
            <person name="Galan B."/>
            <person name="De La Calle F."/>
            <person name="Garcia J.L."/>
        </authorList>
    </citation>
    <scope>NUCLEOTIDE SEQUENCE</scope>
    <source>
        <strain evidence="1">PHM038</strain>
    </source>
</reference>
<dbReference type="EMBL" id="JABFCZ010000009">
    <property type="protein sequence ID" value="MBD1546527.1"/>
    <property type="molecule type" value="Genomic_DNA"/>
</dbReference>
<gene>
    <name evidence="1" type="ORF">HK439_09650</name>
</gene>
<accession>A0A926P465</accession>
<proteinExistence type="predicted"/>
<protein>
    <submittedName>
        <fullName evidence="1">Uncharacterized protein</fullName>
    </submittedName>
</protein>
<name>A0A926P465_9HYPH</name>
<dbReference type="RefSeq" id="WP_190291193.1">
    <property type="nucleotide sequence ID" value="NZ_JABFCZ010000009.1"/>
</dbReference>
<evidence type="ECO:0000313" key="2">
    <source>
        <dbReference type="Proteomes" id="UP000598467"/>
    </source>
</evidence>
<sequence length="107" mass="11891">MQVNPVSSISYRIVRPKRASMGETESERQTHVSPFSNLREAARNEFEVVTRQPARANATTSFFAQLTSQDDFEADDAHQRDLNTRAAHAYYRTAASPAPAATTAFTV</sequence>